<dbReference type="RefSeq" id="WP_020426509.1">
    <property type="nucleotide sequence ID" value="NZ_AGBD01000152.1"/>
</dbReference>
<dbReference type="KEGG" id="pri:PRIO_0348"/>
<accession>A0A0E4CU78</accession>
<dbReference type="InterPro" id="IPR029044">
    <property type="entry name" value="Nucleotide-diphossugar_trans"/>
</dbReference>
<sequence length="438" mass="50371">MAHSEELHQAGYRLLNQLNEDIQHPPAGALSSEELIRRCRDRIGSEAGAGVRENLENLAGVIEAYLSQRASEDALDYYLSRQFNIQAVNILELMKGLAELRADRGEQEILFPSSAAPSTLPKVSVIITTYNRKEFLHQAVQSILQQDYPHKEITVIDDCSSDGTAELMSRSFGDDPRVIFMQNETNQGPGHNRRKALEAHGDGEYTLFLDDDDYLIDRSYFSKAVYFHQQHPEIAFVAANVFLEYSKTEQLKPSSLRLSRIIPKEAYFKNFEQKGYPKPASTLTAIFKRDTLMKMDILNMNMVNDASIYLRALLIGDAGFIDTFAGVYRIHGNNITFNLSQSFLIENLEEKRLIRNMAIERYGYSKTEMNEWFNHNVYDTISYYLMNSAKSHTDFKSMYSWASDHCPKAYSQLKRQFRTKLMKKQLLRVSFVRALLNR</sequence>
<name>A0A0E4CU78_9BACL</name>
<dbReference type="PANTHER" id="PTHR43685:SF11">
    <property type="entry name" value="GLYCOSYLTRANSFERASE TAGX-RELATED"/>
    <property type="match status" value="1"/>
</dbReference>
<evidence type="ECO:0000259" key="2">
    <source>
        <dbReference type="Pfam" id="PF00535"/>
    </source>
</evidence>
<dbReference type="SUPFAM" id="SSF53448">
    <property type="entry name" value="Nucleotide-diphospho-sugar transferases"/>
    <property type="match status" value="1"/>
</dbReference>
<evidence type="ECO:0000256" key="1">
    <source>
        <dbReference type="ARBA" id="ARBA00006739"/>
    </source>
</evidence>
<dbReference type="AlphaFoldDB" id="A0A0E4CU78"/>
<reference evidence="4" key="1">
    <citation type="submission" date="2015-03" db="EMBL/GenBank/DDBJ databases">
        <authorList>
            <person name="Wibberg D."/>
        </authorList>
    </citation>
    <scope>NUCLEOTIDE SEQUENCE [LARGE SCALE GENOMIC DNA]</scope>
</reference>
<evidence type="ECO:0000313" key="3">
    <source>
        <dbReference type="EMBL" id="CQR51601.1"/>
    </source>
</evidence>
<dbReference type="HOGENOM" id="CLU_628286_0_0_9"/>
<dbReference type="Pfam" id="PF00535">
    <property type="entry name" value="Glycos_transf_2"/>
    <property type="match status" value="1"/>
</dbReference>
<organism evidence="3 4">
    <name type="scientific">Paenibacillus riograndensis SBR5</name>
    <dbReference type="NCBI Taxonomy" id="1073571"/>
    <lineage>
        <taxon>Bacteria</taxon>
        <taxon>Bacillati</taxon>
        <taxon>Bacillota</taxon>
        <taxon>Bacilli</taxon>
        <taxon>Bacillales</taxon>
        <taxon>Paenibacillaceae</taxon>
        <taxon>Paenibacillus</taxon>
        <taxon>Paenibacillus sonchi group</taxon>
    </lineage>
</organism>
<comment type="similarity">
    <text evidence="1">Belongs to the glycosyltransferase 2 family.</text>
</comment>
<dbReference type="PANTHER" id="PTHR43685">
    <property type="entry name" value="GLYCOSYLTRANSFERASE"/>
    <property type="match status" value="1"/>
</dbReference>
<dbReference type="InterPro" id="IPR050834">
    <property type="entry name" value="Glycosyltransf_2"/>
</dbReference>
<gene>
    <name evidence="3" type="ORF">PRIO_0348</name>
</gene>
<dbReference type="CDD" id="cd00761">
    <property type="entry name" value="Glyco_tranf_GTA_type"/>
    <property type="match status" value="1"/>
</dbReference>
<proteinExistence type="inferred from homology"/>
<evidence type="ECO:0000313" key="4">
    <source>
        <dbReference type="Proteomes" id="UP000033163"/>
    </source>
</evidence>
<protein>
    <recommendedName>
        <fullName evidence="2">Glycosyltransferase 2-like domain-containing protein</fullName>
    </recommendedName>
</protein>
<dbReference type="PATRIC" id="fig|1073571.4.peg.338"/>
<dbReference type="Gene3D" id="3.90.550.10">
    <property type="entry name" value="Spore Coat Polysaccharide Biosynthesis Protein SpsA, Chain A"/>
    <property type="match status" value="1"/>
</dbReference>
<dbReference type="EMBL" id="LN831776">
    <property type="protein sequence ID" value="CQR51601.1"/>
    <property type="molecule type" value="Genomic_DNA"/>
</dbReference>
<feature type="domain" description="Glycosyltransferase 2-like" evidence="2">
    <location>
        <begin position="124"/>
        <end position="256"/>
    </location>
</feature>
<dbReference type="InterPro" id="IPR001173">
    <property type="entry name" value="Glyco_trans_2-like"/>
</dbReference>
<dbReference type="Proteomes" id="UP000033163">
    <property type="component" value="Chromosome I"/>
</dbReference>